<dbReference type="SUPFAM" id="SSF48150">
    <property type="entry name" value="DNA-glycosylase"/>
    <property type="match status" value="1"/>
</dbReference>
<feature type="compositionally biased region" description="Polar residues" evidence="1">
    <location>
        <begin position="510"/>
        <end position="519"/>
    </location>
</feature>
<feature type="region of interest" description="Disordered" evidence="1">
    <location>
        <begin position="430"/>
        <end position="519"/>
    </location>
</feature>
<feature type="region of interest" description="Disordered" evidence="1">
    <location>
        <begin position="1330"/>
        <end position="1351"/>
    </location>
</feature>
<sequence length="1528" mass="169061">MNLELRKWWYLSDKSYVGEELKGSLFGTTSPPPPPSPQQPFSCRRLILGELHSISRRKRLYLRNKAVSRHSRSDWFPIWWRLTPEAGPFWDRSIALPRRWIPEFSMFLVLGQICLNNHVNADFSDFSLAHLGMDLSGGPPLKLQQDIELQDLWVPVTPAKTTSTRKQLASTQSFGQPSGQSWLDPLVAPSTGVLNALPPWELAFQNGSNGSLLGNCVPDRALAIAEASAMGSRDTCFMLNSPSNRCANMGSICWSPELFGNNLVRNLASVSEIPHFAPSSTQIAGEQQMNNTSASKCLLNGKVLLEGSTWSVQKGQYKSSATCLNYLNSFQGTNNFTGISTVPNSVTPLIMEKYSRRTQDEQQALVVSDSVQEFGIEENSLDEKMSLSKQVFDSSADASFSNLMALAHQRAFYKNPESAEEIADLPGELTDKLEGHDIPNERGNEVVELSNSSKQKPRRKKHRPKVVIEGKASRTPKPATPQAKTPKKAQNQESATGKRKYVRRKVAPSFETSPNGLNNNVQVESRRGAKLVRRPLNFDLEEAEMSEKYCAFMSIQNQVKENPVQGACGDDDALSGLRLIKTVDDRVKQGPMVENSLMRFDHDVNSSPSQAVNEFLKQLQHQPQASTSMGKPEVGSLQNNDYSFYLNHAVPKGTKRDNCVIVDAFASSNKNLLRPYNTGDCSSQSQNAEREVPHHVDVHKRMRTENVEFGAASNTVLTYTSQTGWTTINASNSCQELNFDGSQKLIAQKKIHTVEHLIFGEETYGNGYNLLSQGNNLTSNGFMNFNRSPGLLEPSSNITSKPSTLSKPSGHSKRKSYGKRGPRGDKKKGENPPVTPVPSNTIDGATPGKEILGSFAPCVDDMDDIVQKLKWLNINSDHEVNNSQEQNAIVPYAGNSGEMVLYGGNFDQARRRRPRAKVDLDQETNRVWKLLMGKEGEVDQEVNAHKEKWWEEERRVFQGRVDSFIARMHLVQGDRRFSQWKGSVVDSVIGVFLTQNVSDHLSSSAFMALAAKFPLRSTGNSTCSNAEKASSGEPYHVSSEAKATENDSKKESSSSNEIVETATGSTGIDNSNGNVKELHEPEVSFGNESPNSCCGIQVSVTRSVSSPEVEDKRFMEEVVSSHNSVTSSQSSTECQAQSSGYIEPNSVLNVEAQNPLIRSMNDGFGSASFTELLQMAEECRFHKLNDQNSEMFLTMQSSSINCQVTHEIGNNSPVLNQPDNSGSTSQNTPYSLPVLDSQLCHSLDLANTITMDAGSMLREEKKGPLLPSNASKTSIYIKHEVPFKECNELAEENLAESSSVTDVLSDTTTARVIDTYVPIEVQNNLQISSETDIGTGTSQHSFDSSSLAERADATSITESSEVCIKAEGMPIIHQKEINSIIEVESPQYAAQYSNQRENSTNQNSTAALSTKTKNNSDVGVAIINNENFNFQKISSKTPKQGEKGKRRKGEVEKITYDWEGLRKEVCSNKFAKERSSDTVDSLDWEAVRCADVSEIAEVIRERGMNNMLAERIKDFLNRLVRGAWKHRP</sequence>
<feature type="compositionally biased region" description="Polar residues" evidence="1">
    <location>
        <begin position="1062"/>
        <end position="1074"/>
    </location>
</feature>
<feature type="compositionally biased region" description="Basic residues" evidence="1">
    <location>
        <begin position="497"/>
        <end position="506"/>
    </location>
</feature>
<feature type="region of interest" description="Disordered" evidence="1">
    <location>
        <begin position="792"/>
        <end position="848"/>
    </location>
</feature>
<protein>
    <recommendedName>
        <fullName evidence="4">Protein ROS1</fullName>
    </recommendedName>
</protein>
<dbReference type="GO" id="GO:0006281">
    <property type="term" value="P:DNA repair"/>
    <property type="evidence" value="ECO:0007669"/>
    <property type="project" value="InterPro"/>
</dbReference>
<evidence type="ECO:0000256" key="1">
    <source>
        <dbReference type="SAM" id="MobiDB-lite"/>
    </source>
</evidence>
<dbReference type="GO" id="GO:0035514">
    <property type="term" value="F:DNA demethylase activity"/>
    <property type="evidence" value="ECO:0007669"/>
    <property type="project" value="InterPro"/>
</dbReference>
<gene>
    <name evidence="2" type="ORF">HPP92_005761</name>
</gene>
<dbReference type="EMBL" id="JADCNL010000002">
    <property type="protein sequence ID" value="KAG0492363.1"/>
    <property type="molecule type" value="Genomic_DNA"/>
</dbReference>
<evidence type="ECO:0000313" key="2">
    <source>
        <dbReference type="EMBL" id="KAG0492363.1"/>
    </source>
</evidence>
<dbReference type="InterPro" id="IPR044811">
    <property type="entry name" value="DME/ROS1"/>
</dbReference>
<evidence type="ECO:0008006" key="4">
    <source>
        <dbReference type="Google" id="ProtNLM"/>
    </source>
</evidence>
<dbReference type="Gene3D" id="1.10.340.30">
    <property type="entry name" value="Hypothetical protein, domain 2"/>
    <property type="match status" value="1"/>
</dbReference>
<dbReference type="GO" id="GO:0141166">
    <property type="term" value="P:chromosomal 5-methylcytosine DNA demethylation pathway"/>
    <property type="evidence" value="ECO:0007669"/>
    <property type="project" value="InterPro"/>
</dbReference>
<dbReference type="GO" id="GO:0019104">
    <property type="term" value="F:DNA N-glycosylase activity"/>
    <property type="evidence" value="ECO:0007669"/>
    <property type="project" value="InterPro"/>
</dbReference>
<dbReference type="PANTHER" id="PTHR46213:SF13">
    <property type="entry name" value="DEMETER-LIKE PROTEIN 2-RELATED"/>
    <property type="match status" value="1"/>
</dbReference>
<feature type="compositionally biased region" description="Polar residues" evidence="1">
    <location>
        <begin position="794"/>
        <end position="809"/>
    </location>
</feature>
<feature type="region of interest" description="Disordered" evidence="1">
    <location>
        <begin position="1020"/>
        <end position="1076"/>
    </location>
</feature>
<feature type="compositionally biased region" description="Basic and acidic residues" evidence="1">
    <location>
        <begin position="1042"/>
        <end position="1052"/>
    </location>
</feature>
<dbReference type="PANTHER" id="PTHR46213">
    <property type="entry name" value="TRANSCRIPTIONAL ACTIVATOR DEMETER"/>
    <property type="match status" value="1"/>
</dbReference>
<name>A0A835RUI7_VANPL</name>
<keyword evidence="3" id="KW-1185">Reference proteome</keyword>
<dbReference type="InterPro" id="IPR011257">
    <property type="entry name" value="DNA_glycosylase"/>
</dbReference>
<accession>A0A835RUI7</accession>
<feature type="region of interest" description="Disordered" evidence="1">
    <location>
        <begin position="1392"/>
        <end position="1411"/>
    </location>
</feature>
<feature type="compositionally biased region" description="Polar residues" evidence="1">
    <location>
        <begin position="1330"/>
        <end position="1347"/>
    </location>
</feature>
<feature type="compositionally biased region" description="Basic residues" evidence="1">
    <location>
        <begin position="810"/>
        <end position="821"/>
    </location>
</feature>
<feature type="compositionally biased region" description="Low complexity" evidence="1">
    <location>
        <begin position="475"/>
        <end position="484"/>
    </location>
</feature>
<feature type="compositionally biased region" description="Basic and acidic residues" evidence="1">
    <location>
        <begin position="430"/>
        <end position="445"/>
    </location>
</feature>
<comment type="caution">
    <text evidence="2">The sequence shown here is derived from an EMBL/GenBank/DDBJ whole genome shotgun (WGS) entry which is preliminary data.</text>
</comment>
<reference evidence="2 3" key="1">
    <citation type="journal article" date="2020" name="Nat. Food">
        <title>A phased Vanilla planifolia genome enables genetic improvement of flavour and production.</title>
        <authorList>
            <person name="Hasing T."/>
            <person name="Tang H."/>
            <person name="Brym M."/>
            <person name="Khazi F."/>
            <person name="Huang T."/>
            <person name="Chambers A.H."/>
        </authorList>
    </citation>
    <scope>NUCLEOTIDE SEQUENCE [LARGE SCALE GENOMIC DNA]</scope>
    <source>
        <tissue evidence="2">Leaf</tissue>
    </source>
</reference>
<dbReference type="Proteomes" id="UP000636800">
    <property type="component" value="Chromosome 2"/>
</dbReference>
<feature type="compositionally biased region" description="Basic residues" evidence="1">
    <location>
        <begin position="455"/>
        <end position="465"/>
    </location>
</feature>
<organism evidence="2 3">
    <name type="scientific">Vanilla planifolia</name>
    <name type="common">Vanilla</name>
    <dbReference type="NCBI Taxonomy" id="51239"/>
    <lineage>
        <taxon>Eukaryota</taxon>
        <taxon>Viridiplantae</taxon>
        <taxon>Streptophyta</taxon>
        <taxon>Embryophyta</taxon>
        <taxon>Tracheophyta</taxon>
        <taxon>Spermatophyta</taxon>
        <taxon>Magnoliopsida</taxon>
        <taxon>Liliopsida</taxon>
        <taxon>Asparagales</taxon>
        <taxon>Orchidaceae</taxon>
        <taxon>Vanilloideae</taxon>
        <taxon>Vanilleae</taxon>
        <taxon>Vanilla</taxon>
    </lineage>
</organism>
<dbReference type="OrthoDB" id="10251809at2759"/>
<proteinExistence type="predicted"/>
<evidence type="ECO:0000313" key="3">
    <source>
        <dbReference type="Proteomes" id="UP000636800"/>
    </source>
</evidence>